<accession>A0ABY7GB51</accession>
<protein>
    <submittedName>
        <fullName evidence="1">Uncharacterized protein</fullName>
    </submittedName>
</protein>
<sequence>MAAVGLLLLTERCIFLKHQKANAVNTVEIVGNHSDTSSENDVIHIPTAGGQYEIIQTQSTAQRLETQQLHNDDCHAYDEVDTYFLQEAHARVPLVKNHTPTVYTIIELSSTQKPAVEEPAYDNASV</sequence>
<dbReference type="EMBL" id="CP111027">
    <property type="protein sequence ID" value="WAR30196.1"/>
    <property type="molecule type" value="Genomic_DNA"/>
</dbReference>
<evidence type="ECO:0000313" key="2">
    <source>
        <dbReference type="Proteomes" id="UP001164746"/>
    </source>
</evidence>
<organism evidence="1 2">
    <name type="scientific">Mya arenaria</name>
    <name type="common">Soft-shell clam</name>
    <dbReference type="NCBI Taxonomy" id="6604"/>
    <lineage>
        <taxon>Eukaryota</taxon>
        <taxon>Metazoa</taxon>
        <taxon>Spiralia</taxon>
        <taxon>Lophotrochozoa</taxon>
        <taxon>Mollusca</taxon>
        <taxon>Bivalvia</taxon>
        <taxon>Autobranchia</taxon>
        <taxon>Heteroconchia</taxon>
        <taxon>Euheterodonta</taxon>
        <taxon>Imparidentia</taxon>
        <taxon>Neoheterodontei</taxon>
        <taxon>Myida</taxon>
        <taxon>Myoidea</taxon>
        <taxon>Myidae</taxon>
        <taxon>Mya</taxon>
    </lineage>
</organism>
<evidence type="ECO:0000313" key="1">
    <source>
        <dbReference type="EMBL" id="WAR30196.1"/>
    </source>
</evidence>
<gene>
    <name evidence="1" type="ORF">MAR_003764</name>
</gene>
<name>A0ABY7GB51_MYAAR</name>
<reference evidence="1" key="1">
    <citation type="submission" date="2022-11" db="EMBL/GenBank/DDBJ databases">
        <title>Centuries of genome instability and evolution in soft-shell clam transmissible cancer (bioRxiv).</title>
        <authorList>
            <person name="Hart S.F.M."/>
            <person name="Yonemitsu M.A."/>
            <person name="Giersch R.M."/>
            <person name="Beal B.F."/>
            <person name="Arriagada G."/>
            <person name="Davis B.W."/>
            <person name="Ostrander E.A."/>
            <person name="Goff S.P."/>
            <person name="Metzger M.J."/>
        </authorList>
    </citation>
    <scope>NUCLEOTIDE SEQUENCE</scope>
    <source>
        <strain evidence="1">MELC-2E11</strain>
        <tissue evidence="1">Siphon/mantle</tissue>
    </source>
</reference>
<proteinExistence type="predicted"/>
<dbReference type="Proteomes" id="UP001164746">
    <property type="component" value="Chromosome 16"/>
</dbReference>
<keyword evidence="2" id="KW-1185">Reference proteome</keyword>